<protein>
    <submittedName>
        <fullName evidence="4">Transthyretin-like family protein</fullName>
    </submittedName>
</protein>
<name>A0A0N4Y9Q6_NIPBR</name>
<evidence type="ECO:0000313" key="3">
    <source>
        <dbReference type="Proteomes" id="UP000271162"/>
    </source>
</evidence>
<evidence type="ECO:0000313" key="2">
    <source>
        <dbReference type="EMBL" id="VDL76655.1"/>
    </source>
</evidence>
<keyword evidence="3" id="KW-1185">Reference proteome</keyword>
<gene>
    <name evidence="2" type="ORF">NBR_LOCUS13066</name>
</gene>
<feature type="chain" id="PRO_5043125518" evidence="1">
    <location>
        <begin position="22"/>
        <end position="227"/>
    </location>
</feature>
<accession>A0A0N4Y9Q6</accession>
<keyword evidence="1" id="KW-0732">Signal</keyword>
<evidence type="ECO:0000313" key="4">
    <source>
        <dbReference type="WBParaSite" id="NBR_0001306501-mRNA-1"/>
    </source>
</evidence>
<feature type="signal peptide" evidence="1">
    <location>
        <begin position="1"/>
        <end position="21"/>
    </location>
</feature>
<dbReference type="Proteomes" id="UP000271162">
    <property type="component" value="Unassembled WGS sequence"/>
</dbReference>
<sequence length="227" mass="26329">MPGSNQITLMIAFFMTIPVDSVKVSVTMKMSQVCGQFTGTIDNGYQMHVNDDKGLFLTALAIYHIGEDNMITSGAYLTGIPVTKGRGTNLTYTYTLYNYQKDRYAKFDGPYIEYKSEGRYEMVMCIGSRRIYRTEMPAYFIDSTDIFRNSGWRFVYDDGEFPGDESGFLIGDITVQIDGKTVLSRKDSKNLCWDSHQWIPQRGYYRFDGKRMITMYYFPHYFPHYLT</sequence>
<reference evidence="4" key="1">
    <citation type="submission" date="2017-02" db="UniProtKB">
        <authorList>
            <consortium name="WormBaseParasite"/>
        </authorList>
    </citation>
    <scope>IDENTIFICATION</scope>
</reference>
<proteinExistence type="predicted"/>
<organism evidence="4">
    <name type="scientific">Nippostrongylus brasiliensis</name>
    <name type="common">Rat hookworm</name>
    <dbReference type="NCBI Taxonomy" id="27835"/>
    <lineage>
        <taxon>Eukaryota</taxon>
        <taxon>Metazoa</taxon>
        <taxon>Ecdysozoa</taxon>
        <taxon>Nematoda</taxon>
        <taxon>Chromadorea</taxon>
        <taxon>Rhabditida</taxon>
        <taxon>Rhabditina</taxon>
        <taxon>Rhabditomorpha</taxon>
        <taxon>Strongyloidea</taxon>
        <taxon>Heligmosomidae</taxon>
        <taxon>Nippostrongylus</taxon>
    </lineage>
</organism>
<dbReference type="EMBL" id="UYSL01020933">
    <property type="protein sequence ID" value="VDL76655.1"/>
    <property type="molecule type" value="Genomic_DNA"/>
</dbReference>
<evidence type="ECO:0000256" key="1">
    <source>
        <dbReference type="SAM" id="SignalP"/>
    </source>
</evidence>
<reference evidence="2 3" key="2">
    <citation type="submission" date="2018-11" db="EMBL/GenBank/DDBJ databases">
        <authorList>
            <consortium name="Pathogen Informatics"/>
        </authorList>
    </citation>
    <scope>NUCLEOTIDE SEQUENCE [LARGE SCALE GENOMIC DNA]</scope>
</reference>
<dbReference type="WBParaSite" id="NBR_0001306501-mRNA-1">
    <property type="protein sequence ID" value="NBR_0001306501-mRNA-1"/>
    <property type="gene ID" value="NBR_0001306501"/>
</dbReference>
<dbReference type="AlphaFoldDB" id="A0A0N4Y9Q6"/>
<dbReference type="OrthoDB" id="5875208at2759"/>